<dbReference type="EMBL" id="CM046398">
    <property type="protein sequence ID" value="KAI8530071.1"/>
    <property type="molecule type" value="Genomic_DNA"/>
</dbReference>
<organism evidence="1 2">
    <name type="scientific">Rhododendron molle</name>
    <name type="common">Chinese azalea</name>
    <name type="synonym">Azalea mollis</name>
    <dbReference type="NCBI Taxonomy" id="49168"/>
    <lineage>
        <taxon>Eukaryota</taxon>
        <taxon>Viridiplantae</taxon>
        <taxon>Streptophyta</taxon>
        <taxon>Embryophyta</taxon>
        <taxon>Tracheophyta</taxon>
        <taxon>Spermatophyta</taxon>
        <taxon>Magnoliopsida</taxon>
        <taxon>eudicotyledons</taxon>
        <taxon>Gunneridae</taxon>
        <taxon>Pentapetalae</taxon>
        <taxon>asterids</taxon>
        <taxon>Ericales</taxon>
        <taxon>Ericaceae</taxon>
        <taxon>Ericoideae</taxon>
        <taxon>Rhodoreae</taxon>
        <taxon>Rhododendron</taxon>
    </lineage>
</organism>
<accession>A0ACC0LNF3</accession>
<reference evidence="1" key="1">
    <citation type="submission" date="2022-02" db="EMBL/GenBank/DDBJ databases">
        <title>Plant Genome Project.</title>
        <authorList>
            <person name="Zhang R.-G."/>
        </authorList>
    </citation>
    <scope>NUCLEOTIDE SEQUENCE</scope>
    <source>
        <strain evidence="1">AT1</strain>
    </source>
</reference>
<name>A0ACC0LNF3_RHOML</name>
<sequence length="99" mass="11642">MESLLVAKLDPWLLRFETVDWTSPRSQGPASIRDLQYVVPHPELLQAAMIYWDPTMHVFRFYDDEMCPTVEEFQAYLKGFTDSHLLAVPPFQEDMEHLL</sequence>
<gene>
    <name evidence="1" type="ORF">RHMOL_Rhmol11G0026600</name>
</gene>
<evidence type="ECO:0000313" key="2">
    <source>
        <dbReference type="Proteomes" id="UP001062846"/>
    </source>
</evidence>
<protein>
    <submittedName>
        <fullName evidence="1">Uncharacterized protein</fullName>
    </submittedName>
</protein>
<evidence type="ECO:0000313" key="1">
    <source>
        <dbReference type="EMBL" id="KAI8530071.1"/>
    </source>
</evidence>
<dbReference type="Proteomes" id="UP001062846">
    <property type="component" value="Chromosome 11"/>
</dbReference>
<comment type="caution">
    <text evidence="1">The sequence shown here is derived from an EMBL/GenBank/DDBJ whole genome shotgun (WGS) entry which is preliminary data.</text>
</comment>
<proteinExistence type="predicted"/>
<keyword evidence="2" id="KW-1185">Reference proteome</keyword>